<proteinExistence type="inferred from homology"/>
<dbReference type="Proteomes" id="UP000320300">
    <property type="component" value="Unassembled WGS sequence"/>
</dbReference>
<dbReference type="PROSITE" id="PS51762">
    <property type="entry name" value="GH16_2"/>
    <property type="match status" value="1"/>
</dbReference>
<accession>A0A521FKU9</accession>
<dbReference type="Gene3D" id="2.60.120.200">
    <property type="match status" value="1"/>
</dbReference>
<evidence type="ECO:0000259" key="2">
    <source>
        <dbReference type="PROSITE" id="PS51762"/>
    </source>
</evidence>
<gene>
    <name evidence="3" type="ORF">SAMN06265348_11319</name>
</gene>
<dbReference type="CDD" id="cd00413">
    <property type="entry name" value="Glyco_hydrolase_16"/>
    <property type="match status" value="1"/>
</dbReference>
<dbReference type="AlphaFoldDB" id="A0A521FKU9"/>
<dbReference type="RefSeq" id="WP_142530458.1">
    <property type="nucleotide sequence ID" value="NZ_CBCSJO010000012.1"/>
</dbReference>
<dbReference type="OrthoDB" id="370098at2"/>
<comment type="similarity">
    <text evidence="1">Belongs to the glycosyl hydrolase 16 family.</text>
</comment>
<dbReference type="GO" id="GO:0004553">
    <property type="term" value="F:hydrolase activity, hydrolyzing O-glycosyl compounds"/>
    <property type="evidence" value="ECO:0007669"/>
    <property type="project" value="InterPro"/>
</dbReference>
<dbReference type="InterPro" id="IPR013320">
    <property type="entry name" value="ConA-like_dom_sf"/>
</dbReference>
<sequence>MRKFLLLLPVILACKQDPVQPPDNLQNSTISPSSGGEATTVSAAGTISFSGYTWNVKSGNGLGPGPNTWDTKNVWVDASGFMHLKLSYDSISAKWTCAGITSAQNFGYGTYQWMIQGPVTALDKNVVAGFFHYSGPDGFNEMDVEFARWGDAAKPNLNFSVYPASGSTGKEQHATYNWVQSGGTASTHRYTWTSSSVIFKSMNGFYNDDTNMFFTHTFVPPVTVIPTAAMPVKMNLWCFRGMAPTDGKEVELVIRSFKFTPAS</sequence>
<protein>
    <submittedName>
        <fullName evidence="3">Glycosyl hydrolases family 16</fullName>
    </submittedName>
</protein>
<dbReference type="GO" id="GO:0005975">
    <property type="term" value="P:carbohydrate metabolic process"/>
    <property type="evidence" value="ECO:0007669"/>
    <property type="project" value="InterPro"/>
</dbReference>
<dbReference type="EMBL" id="FXTN01000013">
    <property type="protein sequence ID" value="SMO96240.1"/>
    <property type="molecule type" value="Genomic_DNA"/>
</dbReference>
<dbReference type="InterPro" id="IPR000757">
    <property type="entry name" value="Beta-glucanase-like"/>
</dbReference>
<keyword evidence="3" id="KW-0378">Hydrolase</keyword>
<evidence type="ECO:0000313" key="4">
    <source>
        <dbReference type="Proteomes" id="UP000320300"/>
    </source>
</evidence>
<feature type="domain" description="GH16" evidence="2">
    <location>
        <begin position="23"/>
        <end position="262"/>
    </location>
</feature>
<keyword evidence="4" id="KW-1185">Reference proteome</keyword>
<dbReference type="Pfam" id="PF00722">
    <property type="entry name" value="Glyco_hydro_16"/>
    <property type="match status" value="1"/>
</dbReference>
<reference evidence="3 4" key="1">
    <citation type="submission" date="2017-05" db="EMBL/GenBank/DDBJ databases">
        <authorList>
            <person name="Varghese N."/>
            <person name="Submissions S."/>
        </authorList>
    </citation>
    <scope>NUCLEOTIDE SEQUENCE [LARGE SCALE GENOMIC DNA]</scope>
    <source>
        <strain evidence="3 4">DSM 19036</strain>
    </source>
</reference>
<organism evidence="3 4">
    <name type="scientific">Pedobacter westerhofensis</name>
    <dbReference type="NCBI Taxonomy" id="425512"/>
    <lineage>
        <taxon>Bacteria</taxon>
        <taxon>Pseudomonadati</taxon>
        <taxon>Bacteroidota</taxon>
        <taxon>Sphingobacteriia</taxon>
        <taxon>Sphingobacteriales</taxon>
        <taxon>Sphingobacteriaceae</taxon>
        <taxon>Pedobacter</taxon>
    </lineage>
</organism>
<evidence type="ECO:0000313" key="3">
    <source>
        <dbReference type="EMBL" id="SMO96240.1"/>
    </source>
</evidence>
<name>A0A521FKU9_9SPHI</name>
<dbReference type="SUPFAM" id="SSF49899">
    <property type="entry name" value="Concanavalin A-like lectins/glucanases"/>
    <property type="match status" value="1"/>
</dbReference>
<evidence type="ECO:0000256" key="1">
    <source>
        <dbReference type="ARBA" id="ARBA00006865"/>
    </source>
</evidence>